<dbReference type="InterPro" id="IPR052358">
    <property type="entry name" value="Aro_Compnd_Degr_Hydrolases"/>
</dbReference>
<dbReference type="GO" id="GO:0047554">
    <property type="term" value="F:2-pyrone-4,6-dicarboxylate lactonase activity"/>
    <property type="evidence" value="ECO:0007669"/>
    <property type="project" value="UniProtKB-EC"/>
</dbReference>
<reference evidence="3" key="2">
    <citation type="submission" date="2016-04" db="EMBL/GenBank/DDBJ databases">
        <title>Complete Genome and Plasmid Sequences for Rhodococcus fascians D188 and Draft Sequences for Rhodococcus spp. Isolates PBTS 1 and PBTS 2.</title>
        <authorList>
            <person name="Stamer R."/>
            <person name="Vereecke D."/>
            <person name="Zhang Y."/>
            <person name="Schilkey F."/>
            <person name="Devitt N."/>
            <person name="Randall J."/>
        </authorList>
    </citation>
    <scope>NUCLEOTIDE SEQUENCE [LARGE SCALE GENOMIC DNA]</scope>
    <source>
        <strain evidence="3">PBTS2</strain>
    </source>
</reference>
<evidence type="ECO:0000259" key="1">
    <source>
        <dbReference type="Pfam" id="PF04909"/>
    </source>
</evidence>
<dbReference type="Gene3D" id="3.20.20.140">
    <property type="entry name" value="Metal-dependent hydrolases"/>
    <property type="match status" value="1"/>
</dbReference>
<dbReference type="Proteomes" id="UP000076038">
    <property type="component" value="Chromosome"/>
</dbReference>
<accession>A0A143QG97</accession>
<keyword evidence="3" id="KW-1185">Reference proteome</keyword>
<dbReference type="RefSeq" id="WP_032364983.1">
    <property type="nucleotide sequence ID" value="NZ_CP015220.1"/>
</dbReference>
<proteinExistence type="predicted"/>
<keyword evidence="2" id="KW-0378">Hydrolase</keyword>
<dbReference type="AlphaFoldDB" id="A0A143QG97"/>
<dbReference type="EC" id="3.1.1.57" evidence="2"/>
<dbReference type="InterPro" id="IPR032466">
    <property type="entry name" value="Metal_Hydrolase"/>
</dbReference>
<dbReference type="EMBL" id="CP015220">
    <property type="protein sequence ID" value="AMY22080.1"/>
    <property type="molecule type" value="Genomic_DNA"/>
</dbReference>
<evidence type="ECO:0000313" key="3">
    <source>
        <dbReference type="Proteomes" id="UP000076038"/>
    </source>
</evidence>
<organism evidence="2 3">
    <name type="scientific">Rhodococcoides fascians</name>
    <name type="common">Rhodococcus fascians</name>
    <dbReference type="NCBI Taxonomy" id="1828"/>
    <lineage>
        <taxon>Bacteria</taxon>
        <taxon>Bacillati</taxon>
        <taxon>Actinomycetota</taxon>
        <taxon>Actinomycetes</taxon>
        <taxon>Mycobacteriales</taxon>
        <taxon>Nocardiaceae</taxon>
        <taxon>Rhodococcoides</taxon>
    </lineage>
</organism>
<dbReference type="KEGG" id="rhs:A3Q41_00762"/>
<dbReference type="Pfam" id="PF04909">
    <property type="entry name" value="Amidohydro_2"/>
    <property type="match status" value="1"/>
</dbReference>
<dbReference type="PANTHER" id="PTHR35563">
    <property type="entry name" value="BARREL METAL-DEPENDENT HYDROLASE, PUTATIVE (AFU_ORTHOLOGUE AFUA_1G16240)-RELATED"/>
    <property type="match status" value="1"/>
</dbReference>
<name>A0A143QG97_RHOFA</name>
<dbReference type="SUPFAM" id="SSF51556">
    <property type="entry name" value="Metallo-dependent hydrolases"/>
    <property type="match status" value="1"/>
</dbReference>
<dbReference type="OrthoDB" id="5450317at2"/>
<dbReference type="PATRIC" id="fig|1653479.3.peg.780"/>
<sequence length="248" mass="26970">MLGPVFDAHLHIIDPRFPLIENQGYTPDPYTVSNYLYDVDGLGITGGAVVTASFQGTDQSYLLAALETLGRGWVGVAQLDPECTDEEIVALDEAGVRAMRFNLKRGETDVEMLTTQARRVHELVGWHAELYVDASLLLSLEPILAKLPAVSIDHLGLSTQGLPYLLNLVDRGVRVKATGFGRVDLDIVDTLQQIHRVNPEALLFGTDLPGTRAPRPFSETDIDIISGAVGGDLPAVLDGNARAWYRVP</sequence>
<evidence type="ECO:0000313" key="2">
    <source>
        <dbReference type="EMBL" id="AMY22080.1"/>
    </source>
</evidence>
<gene>
    <name evidence="2" type="primary">ligI</name>
    <name evidence="2" type="ORF">A3Q41_00762</name>
</gene>
<reference evidence="2 3" key="1">
    <citation type="journal article" date="2016" name="Genome Announc.">
        <title>Complete Genome and Plasmid Sequences for Rhodococcus fascians D188 and Draft Sequences for Rhodococcus Isolates PBTS 1 and PBTS 2.</title>
        <authorList>
            <person name="Stamler R.A."/>
            <person name="Vereecke D."/>
            <person name="Zhang Y."/>
            <person name="Schilkey F."/>
            <person name="Devitt N."/>
            <person name="Randall J.J."/>
        </authorList>
    </citation>
    <scope>NUCLEOTIDE SEQUENCE [LARGE SCALE GENOMIC DNA]</scope>
    <source>
        <strain evidence="2 3">PBTS2</strain>
    </source>
</reference>
<feature type="domain" description="Amidohydrolase-related" evidence="1">
    <location>
        <begin position="7"/>
        <end position="246"/>
    </location>
</feature>
<dbReference type="InterPro" id="IPR006680">
    <property type="entry name" value="Amidohydro-rel"/>
</dbReference>
<dbReference type="PANTHER" id="PTHR35563:SF2">
    <property type="entry name" value="BARREL METAL-DEPENDENT HYDROLASE, PUTATIVE (AFU_ORTHOLOGUE AFUA_1G16240)-RELATED"/>
    <property type="match status" value="1"/>
</dbReference>
<protein>
    <submittedName>
        <fullName evidence="2">2-pyrone-4,6-dicarbaxylate hydrolase</fullName>
        <ecNumber evidence="2">3.1.1.57</ecNumber>
    </submittedName>
</protein>